<gene>
    <name evidence="3" type="ORF">GCM10023094_40960</name>
</gene>
<proteinExistence type="predicted"/>
<protein>
    <submittedName>
        <fullName evidence="3">Alpha/beta hydrolase</fullName>
    </submittedName>
</protein>
<dbReference type="InterPro" id="IPR029058">
    <property type="entry name" value="AB_hydrolase_fold"/>
</dbReference>
<dbReference type="EMBL" id="BAABFB010000063">
    <property type="protein sequence ID" value="GAA4485705.1"/>
    <property type="molecule type" value="Genomic_DNA"/>
</dbReference>
<dbReference type="InterPro" id="IPR050300">
    <property type="entry name" value="GDXG_lipolytic_enzyme"/>
</dbReference>
<reference evidence="4" key="1">
    <citation type="journal article" date="2019" name="Int. J. Syst. Evol. Microbiol.">
        <title>The Global Catalogue of Microorganisms (GCM) 10K type strain sequencing project: providing services to taxonomists for standard genome sequencing and annotation.</title>
        <authorList>
            <consortium name="The Broad Institute Genomics Platform"/>
            <consortium name="The Broad Institute Genome Sequencing Center for Infectious Disease"/>
            <person name="Wu L."/>
            <person name="Ma J."/>
        </authorList>
    </citation>
    <scope>NUCLEOTIDE SEQUENCE [LARGE SCALE GENOMIC DNA]</scope>
    <source>
        <strain evidence="4">JCM 32206</strain>
    </source>
</reference>
<evidence type="ECO:0000313" key="3">
    <source>
        <dbReference type="EMBL" id="GAA4485705.1"/>
    </source>
</evidence>
<keyword evidence="4" id="KW-1185">Reference proteome</keyword>
<sequence>MGETLPVHAVEETTAPAAAGHRVPVRIYRPTADAGLPVLVYLHGGGWILGDLDTVDAVSRRLAVTTGHAVVAVDYRLAPEHPFPVPLDDCYAAVSWLADNGARLGLDVGRLVVCGDSAGGHLTLGVAARARDEKGPHISLQVLIYPAVDDDMQTDSYRANGEGYFLTRDALATMWSCLAPESVREHPYVTPLRNGRLDGLPPAVVVTAGFDPLRSEGEELVVRLGEAGVPVSHRNFPGQIHGFLWMAGRLPAALDAFDVIATALRGSR</sequence>
<organism evidence="3 4">
    <name type="scientific">Rhodococcus olei</name>
    <dbReference type="NCBI Taxonomy" id="2161675"/>
    <lineage>
        <taxon>Bacteria</taxon>
        <taxon>Bacillati</taxon>
        <taxon>Actinomycetota</taxon>
        <taxon>Actinomycetes</taxon>
        <taxon>Mycobacteriales</taxon>
        <taxon>Nocardiaceae</taxon>
        <taxon>Rhodococcus</taxon>
    </lineage>
</organism>
<dbReference type="InterPro" id="IPR013094">
    <property type="entry name" value="AB_hydrolase_3"/>
</dbReference>
<dbReference type="Proteomes" id="UP001501183">
    <property type="component" value="Unassembled WGS sequence"/>
</dbReference>
<dbReference type="Pfam" id="PF07859">
    <property type="entry name" value="Abhydrolase_3"/>
    <property type="match status" value="1"/>
</dbReference>
<feature type="domain" description="Alpha/beta hydrolase fold-3" evidence="2">
    <location>
        <begin position="39"/>
        <end position="244"/>
    </location>
</feature>
<comment type="caution">
    <text evidence="3">The sequence shown here is derived from an EMBL/GenBank/DDBJ whole genome shotgun (WGS) entry which is preliminary data.</text>
</comment>
<dbReference type="PANTHER" id="PTHR48081">
    <property type="entry name" value="AB HYDROLASE SUPERFAMILY PROTEIN C4A8.06C"/>
    <property type="match status" value="1"/>
</dbReference>
<dbReference type="Gene3D" id="3.40.50.1820">
    <property type="entry name" value="alpha/beta hydrolase"/>
    <property type="match status" value="1"/>
</dbReference>
<evidence type="ECO:0000259" key="2">
    <source>
        <dbReference type="Pfam" id="PF07859"/>
    </source>
</evidence>
<evidence type="ECO:0000256" key="1">
    <source>
        <dbReference type="ARBA" id="ARBA00022801"/>
    </source>
</evidence>
<dbReference type="GO" id="GO:0016787">
    <property type="term" value="F:hydrolase activity"/>
    <property type="evidence" value="ECO:0007669"/>
    <property type="project" value="UniProtKB-KW"/>
</dbReference>
<name>A0ABP8PG64_9NOCA</name>
<keyword evidence="1 3" id="KW-0378">Hydrolase</keyword>
<dbReference type="SUPFAM" id="SSF53474">
    <property type="entry name" value="alpha/beta-Hydrolases"/>
    <property type="match status" value="1"/>
</dbReference>
<dbReference type="PANTHER" id="PTHR48081:SF8">
    <property type="entry name" value="ALPHA_BETA HYDROLASE FOLD-3 DOMAIN-CONTAINING PROTEIN-RELATED"/>
    <property type="match status" value="1"/>
</dbReference>
<accession>A0ABP8PG64</accession>
<evidence type="ECO:0000313" key="4">
    <source>
        <dbReference type="Proteomes" id="UP001501183"/>
    </source>
</evidence>